<dbReference type="Proteomes" id="UP000009374">
    <property type="component" value="Unassembled WGS sequence"/>
</dbReference>
<evidence type="ECO:0000313" key="3">
    <source>
        <dbReference type="Proteomes" id="UP000009374"/>
    </source>
</evidence>
<reference evidence="2 3" key="1">
    <citation type="journal article" date="2009" name="Appl. Environ. Microbiol.">
        <title>Community genomic and proteomic analyses of chemoautotrophic iron-oxidizing "Leptospirillum rubarum" (Group II) and "Leptospirillum ferrodiazotrophum" (Group III) bacteria in acid mine drainage biofilms.</title>
        <authorList>
            <person name="Goltsman D.S."/>
            <person name="Denef V.J."/>
            <person name="Singer S.W."/>
            <person name="VerBerkmoes N.C."/>
            <person name="Lefsrud M."/>
            <person name="Mueller R.S."/>
            <person name="Dick G.J."/>
            <person name="Sun C.L."/>
            <person name="Wheeler K.E."/>
            <person name="Zemla A."/>
            <person name="Baker B.J."/>
            <person name="Hauser L."/>
            <person name="Land M."/>
            <person name="Shah M.B."/>
            <person name="Thelen M.P."/>
            <person name="Hettich R.L."/>
            <person name="Banfield J.F."/>
        </authorList>
    </citation>
    <scope>NUCLEOTIDE SEQUENCE [LARGE SCALE GENOMIC DNA]</scope>
</reference>
<keyword evidence="3" id="KW-1185">Reference proteome</keyword>
<dbReference type="EMBL" id="GG693870">
    <property type="protein sequence ID" value="EES52948.1"/>
    <property type="molecule type" value="Genomic_DNA"/>
</dbReference>
<proteinExistence type="predicted"/>
<dbReference type="Pfam" id="PF09489">
    <property type="entry name" value="CbtB"/>
    <property type="match status" value="1"/>
</dbReference>
<accession>C6HWH2</accession>
<keyword evidence="1" id="KW-1133">Transmembrane helix</keyword>
<keyword evidence="1" id="KW-0812">Transmembrane</keyword>
<keyword evidence="1" id="KW-0472">Membrane</keyword>
<feature type="transmembrane region" description="Helical" evidence="1">
    <location>
        <begin position="28"/>
        <end position="50"/>
    </location>
</feature>
<evidence type="ECO:0000256" key="1">
    <source>
        <dbReference type="SAM" id="Phobius"/>
    </source>
</evidence>
<organism evidence="2 3">
    <name type="scientific">Leptospirillum ferrodiazotrophum</name>
    <dbReference type="NCBI Taxonomy" id="412449"/>
    <lineage>
        <taxon>Bacteria</taxon>
        <taxon>Pseudomonadati</taxon>
        <taxon>Nitrospirota</taxon>
        <taxon>Nitrospiria</taxon>
        <taxon>Nitrospirales</taxon>
        <taxon>Nitrospiraceae</taxon>
        <taxon>Leptospirillum</taxon>
    </lineage>
</organism>
<name>C6HWH2_9BACT</name>
<gene>
    <name evidence="2" type="ORF">UBAL3_80630006a</name>
</gene>
<evidence type="ECO:0008006" key="4">
    <source>
        <dbReference type="Google" id="ProtNLM"/>
    </source>
</evidence>
<protein>
    <recommendedName>
        <fullName evidence="4">Cobalt transporter subunit (CbtB)</fullName>
    </recommendedName>
</protein>
<dbReference type="InterPro" id="IPR012667">
    <property type="entry name" value="CbtB_put"/>
</dbReference>
<dbReference type="AlphaFoldDB" id="C6HWH2"/>
<sequence length="70" mass="8015">MHRVDLMKREEIATGTDVLAKGTKWKELAIVVGAFVWIPVTLYLLLFAPLPMVHDMVHPVRHAFSFVMCH</sequence>
<evidence type="ECO:0000313" key="2">
    <source>
        <dbReference type="EMBL" id="EES52948.1"/>
    </source>
</evidence>